<organism evidence="1 2">
    <name type="scientific">Actinosynnema pretiosum subsp. pretiosum</name>
    <dbReference type="NCBI Taxonomy" id="103721"/>
    <lineage>
        <taxon>Bacteria</taxon>
        <taxon>Bacillati</taxon>
        <taxon>Actinomycetota</taxon>
        <taxon>Actinomycetes</taxon>
        <taxon>Pseudonocardiales</taxon>
        <taxon>Pseudonocardiaceae</taxon>
        <taxon>Actinosynnema</taxon>
    </lineage>
</organism>
<protein>
    <submittedName>
        <fullName evidence="1">Uncharacterized protein</fullName>
    </submittedName>
</protein>
<dbReference type="AlphaFoldDB" id="A0AA45LDY6"/>
<gene>
    <name evidence="1" type="ORF">KCV87_16790</name>
</gene>
<reference evidence="1" key="1">
    <citation type="submission" date="2021-04" db="EMBL/GenBank/DDBJ databases">
        <title>Genomic sequence of Actinosynnema pretiosum subsp. pretiosum ATCC 31280 (C-14919).</title>
        <authorList>
            <person name="Bai L."/>
            <person name="Wang X."/>
            <person name="Xiao Y."/>
        </authorList>
    </citation>
    <scope>NUCLEOTIDE SEQUENCE</scope>
    <source>
        <strain evidence="1">ATCC 31280</strain>
    </source>
</reference>
<proteinExistence type="predicted"/>
<evidence type="ECO:0000313" key="1">
    <source>
        <dbReference type="EMBL" id="QUF07525.1"/>
    </source>
</evidence>
<sequence>MGAKGKKKDGKKGEKKVKSKCCRSTPRCKRCPVVVFQKAKEKAARKALKEGGG</sequence>
<dbReference type="EMBL" id="CP073249">
    <property type="protein sequence ID" value="QUF07525.1"/>
    <property type="molecule type" value="Genomic_DNA"/>
</dbReference>
<name>A0AA45LDY6_9PSEU</name>
<accession>A0AA45LDY6</accession>
<dbReference type="Proteomes" id="UP000677152">
    <property type="component" value="Chromosome"/>
</dbReference>
<evidence type="ECO:0000313" key="2">
    <source>
        <dbReference type="Proteomes" id="UP000677152"/>
    </source>
</evidence>